<proteinExistence type="predicted"/>
<dbReference type="AlphaFoldDB" id="X1EA59"/>
<evidence type="ECO:0000313" key="1">
    <source>
        <dbReference type="EMBL" id="GAH17270.1"/>
    </source>
</evidence>
<sequence length="148" mass="17439">MSEIIIYFRLLRDYRHGSELIIDDEEDEEDFDQHEIELEKTGEDRYSLYIVASDCGPFTVFKEKYFDDLDMAEKYSLKLFAQKHDCLPFVVTGTTSAYHDKGYYPKVPEDIESMEEIDFEVISGEHTFVIVLDNKYEDVVYDLVICPM</sequence>
<comment type="caution">
    <text evidence="1">The sequence shown here is derived from an EMBL/GenBank/DDBJ whole genome shotgun (WGS) entry which is preliminary data.</text>
</comment>
<name>X1EA59_9ZZZZ</name>
<reference evidence="1" key="1">
    <citation type="journal article" date="2014" name="Front. Microbiol.">
        <title>High frequency of phylogenetically diverse reductive dehalogenase-homologous genes in deep subseafloor sedimentary metagenomes.</title>
        <authorList>
            <person name="Kawai M."/>
            <person name="Futagami T."/>
            <person name="Toyoda A."/>
            <person name="Takaki Y."/>
            <person name="Nishi S."/>
            <person name="Hori S."/>
            <person name="Arai W."/>
            <person name="Tsubouchi T."/>
            <person name="Morono Y."/>
            <person name="Uchiyama I."/>
            <person name="Ito T."/>
            <person name="Fujiyama A."/>
            <person name="Inagaki F."/>
            <person name="Takami H."/>
        </authorList>
    </citation>
    <scope>NUCLEOTIDE SEQUENCE</scope>
    <source>
        <strain evidence="1">Expedition CK06-06</strain>
    </source>
</reference>
<dbReference type="EMBL" id="BART01033098">
    <property type="protein sequence ID" value="GAH17270.1"/>
    <property type="molecule type" value="Genomic_DNA"/>
</dbReference>
<protein>
    <submittedName>
        <fullName evidence="1">Uncharacterized protein</fullName>
    </submittedName>
</protein>
<organism evidence="1">
    <name type="scientific">marine sediment metagenome</name>
    <dbReference type="NCBI Taxonomy" id="412755"/>
    <lineage>
        <taxon>unclassified sequences</taxon>
        <taxon>metagenomes</taxon>
        <taxon>ecological metagenomes</taxon>
    </lineage>
</organism>
<accession>X1EA59</accession>
<gene>
    <name evidence="1" type="ORF">S01H4_56994</name>
</gene>